<dbReference type="FunFam" id="3.40.1390.30:FF:000001">
    <property type="entry name" value="GTP cyclohydrolase 1 type 2"/>
    <property type="match status" value="1"/>
</dbReference>
<proteinExistence type="inferred from homology"/>
<evidence type="ECO:0000313" key="6">
    <source>
        <dbReference type="EMBL" id="HCT58901.1"/>
    </source>
</evidence>
<keyword evidence="4 5" id="KW-0479">Metal-binding</keyword>
<evidence type="ECO:0000313" key="7">
    <source>
        <dbReference type="Proteomes" id="UP000264071"/>
    </source>
</evidence>
<name>A0A3D4VCR6_9BACT</name>
<feature type="binding site" evidence="5">
    <location>
        <position position="229"/>
    </location>
    <ligand>
        <name>a divalent metal cation</name>
        <dbReference type="ChEBI" id="CHEBI:60240"/>
        <label>1</label>
    </ligand>
</feature>
<feature type="binding site" evidence="5">
    <location>
        <position position="70"/>
    </location>
    <ligand>
        <name>a divalent metal cation</name>
        <dbReference type="ChEBI" id="CHEBI:60240"/>
        <label>1</label>
    </ligand>
</feature>
<dbReference type="GO" id="GO:0046872">
    <property type="term" value="F:metal ion binding"/>
    <property type="evidence" value="ECO:0007669"/>
    <property type="project" value="UniProtKB-KW"/>
</dbReference>
<dbReference type="PANTHER" id="PTHR13799:SF14">
    <property type="entry name" value="GTP CYCLOHYDROLASE 1 TYPE 2 HOMOLOG"/>
    <property type="match status" value="1"/>
</dbReference>
<evidence type="ECO:0000256" key="5">
    <source>
        <dbReference type="PIRSR" id="PIRSR602678-1"/>
    </source>
</evidence>
<evidence type="ECO:0000256" key="2">
    <source>
        <dbReference type="ARBA" id="ARBA00011643"/>
    </source>
</evidence>
<organism evidence="6 7">
    <name type="scientific">Gemmatimonas aurantiaca</name>
    <dbReference type="NCBI Taxonomy" id="173480"/>
    <lineage>
        <taxon>Bacteria</taxon>
        <taxon>Pseudomonadati</taxon>
        <taxon>Gemmatimonadota</taxon>
        <taxon>Gemmatimonadia</taxon>
        <taxon>Gemmatimonadales</taxon>
        <taxon>Gemmatimonadaceae</taxon>
        <taxon>Gemmatimonas</taxon>
    </lineage>
</organism>
<sequence length="261" mass="27608">METAGASLYEVVAALDSELRTFDVPDYGGAVNGLQVANRGRVHRIATAVDASKASIDMAAATGADLLIVHHGLFWSGAQPLVGVRYAKYRTLFERDIAVYASHLPLDLHATLGNNARLAHALALTPDAGFARYKTIDIGVAGTANESTADLVARVSHYAAGYGGTVRTSVPVDGRTTKRWAICTGGGASSETLQEARAKGIDTLIVGEGPHHTTVEAIEHDLCVVYAGHYATETLGVQAVGAWLMDRFNLPWSFLHLPTGS</sequence>
<protein>
    <recommendedName>
        <fullName evidence="3">GTP cyclohydrolase 1 type 2 homolog</fullName>
    </recommendedName>
</protein>
<dbReference type="EMBL" id="DPIY01000012">
    <property type="protein sequence ID" value="HCT58901.1"/>
    <property type="molecule type" value="Genomic_DNA"/>
</dbReference>
<dbReference type="PANTHER" id="PTHR13799">
    <property type="entry name" value="NGG1 INTERACTING FACTOR 3"/>
    <property type="match status" value="1"/>
</dbReference>
<evidence type="ECO:0000256" key="4">
    <source>
        <dbReference type="ARBA" id="ARBA00022723"/>
    </source>
</evidence>
<dbReference type="Gene3D" id="3.40.1390.30">
    <property type="entry name" value="NIF3 (NGG1p interacting factor 3)-like"/>
    <property type="match status" value="2"/>
</dbReference>
<dbReference type="Pfam" id="PF01784">
    <property type="entry name" value="DUF34_NIF3"/>
    <property type="match status" value="1"/>
</dbReference>
<evidence type="ECO:0000256" key="1">
    <source>
        <dbReference type="ARBA" id="ARBA00006964"/>
    </source>
</evidence>
<accession>A0A3D4VCR6</accession>
<feature type="binding site" evidence="5">
    <location>
        <position position="71"/>
    </location>
    <ligand>
        <name>a divalent metal cation</name>
        <dbReference type="ChEBI" id="CHEBI:60240"/>
        <label>1</label>
    </ligand>
</feature>
<comment type="caution">
    <text evidence="6">The sequence shown here is derived from an EMBL/GenBank/DDBJ whole genome shotgun (WGS) entry which is preliminary data.</text>
</comment>
<dbReference type="OMA" id="RRVGWCT"/>
<feature type="binding site" evidence="5">
    <location>
        <position position="233"/>
    </location>
    <ligand>
        <name>a divalent metal cation</name>
        <dbReference type="ChEBI" id="CHEBI:60240"/>
        <label>1</label>
    </ligand>
</feature>
<dbReference type="SUPFAM" id="SSF102705">
    <property type="entry name" value="NIF3 (NGG1p interacting factor 3)-like"/>
    <property type="match status" value="1"/>
</dbReference>
<feature type="binding site" evidence="5">
    <location>
        <position position="107"/>
    </location>
    <ligand>
        <name>a divalent metal cation</name>
        <dbReference type="ChEBI" id="CHEBI:60240"/>
        <label>1</label>
    </ligand>
</feature>
<dbReference type="InterPro" id="IPR036069">
    <property type="entry name" value="DUF34/NIF3_sf"/>
</dbReference>
<gene>
    <name evidence="6" type="ORF">DGD08_17000</name>
</gene>
<dbReference type="GO" id="GO:0005737">
    <property type="term" value="C:cytoplasm"/>
    <property type="evidence" value="ECO:0007669"/>
    <property type="project" value="TreeGrafter"/>
</dbReference>
<dbReference type="InterPro" id="IPR002678">
    <property type="entry name" value="DUF34/NIF3"/>
</dbReference>
<reference evidence="6 7" key="1">
    <citation type="journal article" date="2018" name="Nat. Biotechnol.">
        <title>A standardized bacterial taxonomy based on genome phylogeny substantially revises the tree of life.</title>
        <authorList>
            <person name="Parks D.H."/>
            <person name="Chuvochina M."/>
            <person name="Waite D.W."/>
            <person name="Rinke C."/>
            <person name="Skarshewski A."/>
            <person name="Chaumeil P.A."/>
            <person name="Hugenholtz P."/>
        </authorList>
    </citation>
    <scope>NUCLEOTIDE SEQUENCE [LARGE SCALE GENOMIC DNA]</scope>
    <source>
        <strain evidence="6">UBA8844</strain>
    </source>
</reference>
<dbReference type="Proteomes" id="UP000264071">
    <property type="component" value="Unassembled WGS sequence"/>
</dbReference>
<comment type="similarity">
    <text evidence="1">Belongs to the GTP cyclohydrolase I type 2/NIF3 family.</text>
</comment>
<dbReference type="AlphaFoldDB" id="A0A3D4VCR6"/>
<dbReference type="NCBIfam" id="TIGR00486">
    <property type="entry name" value="YbgI_SA1388"/>
    <property type="match status" value="1"/>
</dbReference>
<comment type="subunit">
    <text evidence="2">Homohexamer.</text>
</comment>
<evidence type="ECO:0000256" key="3">
    <source>
        <dbReference type="ARBA" id="ARBA00022112"/>
    </source>
</evidence>